<protein>
    <submittedName>
        <fullName evidence="1">Phage protein</fullName>
    </submittedName>
</protein>
<reference evidence="1 2" key="1">
    <citation type="submission" date="2018-12" db="EMBL/GenBank/DDBJ databases">
        <authorList>
            <consortium name="Pathogen Informatics"/>
        </authorList>
    </citation>
    <scope>NUCLEOTIDE SEQUENCE [LARGE SCALE GENOMIC DNA]</scope>
    <source>
        <strain evidence="1 2">NCTC12742</strain>
    </source>
</reference>
<sequence>MSYQDILRGLLPPVSYARNAPRVRAQAEIDGAALDAVAESAQSVADAVDPRSAGQMLADWERVLGLDGTGKNRQRRVLAVMAKLNETGGLSIPYFVRLAEAAGYQIQINEPQPFRAGVNRAGDRLAPQEIMWVWHVNVRGGNNRITRFRAGISAAGDRLTDYGDAVIETVIQDLKPAHTAVRFTYEA</sequence>
<dbReference type="EMBL" id="LR134533">
    <property type="protein sequence ID" value="VEJ49312.1"/>
    <property type="molecule type" value="Genomic_DNA"/>
</dbReference>
<gene>
    <name evidence="1" type="ORF">NCTC12742_00136</name>
</gene>
<dbReference type="Proteomes" id="UP000272771">
    <property type="component" value="Chromosome"/>
</dbReference>
<dbReference type="OrthoDB" id="6592844at2"/>
<evidence type="ECO:0000313" key="1">
    <source>
        <dbReference type="EMBL" id="VEJ49312.1"/>
    </source>
</evidence>
<accession>A0A3S4Z1D7</accession>
<dbReference type="InterPro" id="IPR018755">
    <property type="entry name" value="Phage_Mu_Gp48"/>
</dbReference>
<dbReference type="RefSeq" id="WP_004284600.1">
    <property type="nucleotide sequence ID" value="NZ_CAUJRG010000003.1"/>
</dbReference>
<proteinExistence type="predicted"/>
<organism evidence="1 2">
    <name type="scientific">Neisseria weaveri</name>
    <dbReference type="NCBI Taxonomy" id="28091"/>
    <lineage>
        <taxon>Bacteria</taxon>
        <taxon>Pseudomonadati</taxon>
        <taxon>Pseudomonadota</taxon>
        <taxon>Betaproteobacteria</taxon>
        <taxon>Neisseriales</taxon>
        <taxon>Neisseriaceae</taxon>
        <taxon>Neisseria</taxon>
    </lineage>
</organism>
<dbReference type="AlphaFoldDB" id="A0A3S4Z1D7"/>
<keyword evidence="2" id="KW-1185">Reference proteome</keyword>
<evidence type="ECO:0000313" key="2">
    <source>
        <dbReference type="Proteomes" id="UP000272771"/>
    </source>
</evidence>
<name>A0A3S4Z1D7_9NEIS</name>
<dbReference type="Pfam" id="PF10076">
    <property type="entry name" value="Phage_Mu_Gp48"/>
    <property type="match status" value="1"/>
</dbReference>